<feature type="compositionally biased region" description="Polar residues" evidence="1">
    <location>
        <begin position="136"/>
        <end position="145"/>
    </location>
</feature>
<proteinExistence type="predicted"/>
<evidence type="ECO:0000313" key="2">
    <source>
        <dbReference type="EMBL" id="KAI0308298.1"/>
    </source>
</evidence>
<gene>
    <name evidence="2" type="ORF">B0F90DRAFT_153421</name>
</gene>
<evidence type="ECO:0000313" key="3">
    <source>
        <dbReference type="Proteomes" id="UP001203297"/>
    </source>
</evidence>
<name>A0AAD4MDU1_9AGAM</name>
<keyword evidence="3" id="KW-1185">Reference proteome</keyword>
<organism evidence="2 3">
    <name type="scientific">Multifurca ochricompacta</name>
    <dbReference type="NCBI Taxonomy" id="376703"/>
    <lineage>
        <taxon>Eukaryota</taxon>
        <taxon>Fungi</taxon>
        <taxon>Dikarya</taxon>
        <taxon>Basidiomycota</taxon>
        <taxon>Agaricomycotina</taxon>
        <taxon>Agaricomycetes</taxon>
        <taxon>Russulales</taxon>
        <taxon>Russulaceae</taxon>
        <taxon>Multifurca</taxon>
    </lineage>
</organism>
<dbReference type="Proteomes" id="UP001203297">
    <property type="component" value="Unassembled WGS sequence"/>
</dbReference>
<evidence type="ECO:0000256" key="1">
    <source>
        <dbReference type="SAM" id="MobiDB-lite"/>
    </source>
</evidence>
<dbReference type="AlphaFoldDB" id="A0AAD4MDU1"/>
<dbReference type="EMBL" id="WTXG01000001">
    <property type="protein sequence ID" value="KAI0308298.1"/>
    <property type="molecule type" value="Genomic_DNA"/>
</dbReference>
<reference evidence="2" key="1">
    <citation type="journal article" date="2022" name="New Phytol.">
        <title>Evolutionary transition to the ectomycorrhizal habit in the genomes of a hyperdiverse lineage of mushroom-forming fungi.</title>
        <authorList>
            <person name="Looney B."/>
            <person name="Miyauchi S."/>
            <person name="Morin E."/>
            <person name="Drula E."/>
            <person name="Courty P.E."/>
            <person name="Kohler A."/>
            <person name="Kuo A."/>
            <person name="LaButti K."/>
            <person name="Pangilinan J."/>
            <person name="Lipzen A."/>
            <person name="Riley R."/>
            <person name="Andreopoulos W."/>
            <person name="He G."/>
            <person name="Johnson J."/>
            <person name="Nolan M."/>
            <person name="Tritt A."/>
            <person name="Barry K.W."/>
            <person name="Grigoriev I.V."/>
            <person name="Nagy L.G."/>
            <person name="Hibbett D."/>
            <person name="Henrissat B."/>
            <person name="Matheny P.B."/>
            <person name="Labbe J."/>
            <person name="Martin F.M."/>
        </authorList>
    </citation>
    <scope>NUCLEOTIDE SEQUENCE</scope>
    <source>
        <strain evidence="2">BPL690</strain>
    </source>
</reference>
<feature type="region of interest" description="Disordered" evidence="1">
    <location>
        <begin position="1"/>
        <end position="49"/>
    </location>
</feature>
<comment type="caution">
    <text evidence="2">The sequence shown here is derived from an EMBL/GenBank/DDBJ whole genome shotgun (WGS) entry which is preliminary data.</text>
</comment>
<feature type="compositionally biased region" description="Basic and acidic residues" evidence="1">
    <location>
        <begin position="10"/>
        <end position="22"/>
    </location>
</feature>
<feature type="compositionally biased region" description="Basic and acidic residues" evidence="1">
    <location>
        <begin position="31"/>
        <end position="40"/>
    </location>
</feature>
<accession>A0AAD4MDU1</accession>
<feature type="region of interest" description="Disordered" evidence="1">
    <location>
        <begin position="129"/>
        <end position="170"/>
    </location>
</feature>
<sequence>MVTASAPSKSESRKSRTRDGGSSRRHSSQTESKDQGRRPTSELTSAAEMNALRAREVWEMDRLWKGDVGSTTSVNALGHGSAHTSYKLQQGFPFPAASGVYSSTSPPTQTMQTSLYEFPSGVRSYPDLATIPSIGSPDSTPSLPSRNPLPAPPRQSTYRPGPIPTSFMERSDSAAAEYWNKYAGTTTTTTTIKTDSDSAC</sequence>
<protein>
    <submittedName>
        <fullName evidence="2">Uncharacterized protein</fullName>
    </submittedName>
</protein>